<dbReference type="Pfam" id="PF13561">
    <property type="entry name" value="adh_short_C2"/>
    <property type="match status" value="1"/>
</dbReference>
<evidence type="ECO:0000256" key="9">
    <source>
        <dbReference type="ARBA" id="ARBA00023002"/>
    </source>
</evidence>
<keyword evidence="11" id="KW-0443">Lipid metabolism</keyword>
<keyword evidence="9" id="KW-0560">Oxidoreductase</keyword>
<keyword evidence="7" id="KW-0597">Phosphoprotein</keyword>
<dbReference type="PANTHER" id="PTHR42760:SF83">
    <property type="entry name" value="(3R)-3-HYDROXYACYL-COA DEHYDROGENASE"/>
    <property type="match status" value="1"/>
</dbReference>
<keyword evidence="10" id="KW-0520">NAD</keyword>
<evidence type="ECO:0000256" key="10">
    <source>
        <dbReference type="ARBA" id="ARBA00023027"/>
    </source>
</evidence>
<evidence type="ECO:0000256" key="23">
    <source>
        <dbReference type="ARBA" id="ARBA00077835"/>
    </source>
</evidence>
<dbReference type="PANTHER" id="PTHR42760">
    <property type="entry name" value="SHORT-CHAIN DEHYDROGENASES/REDUCTASES FAMILY MEMBER"/>
    <property type="match status" value="1"/>
</dbReference>
<dbReference type="PRINTS" id="PR00081">
    <property type="entry name" value="GDHRDH"/>
</dbReference>
<sequence>QNTIVTTCTIPCEGLAAYFSLYAGGGGGIGRAVCLRFAREGASVSVADICPEAATETLSLLPTKFSEQQHSAHAADVSNIQGVTSLLNKVQSKFFRSPCIAVNSAGITADAFLIKLEEEDFDKVLHVNLKGTFLVCQAVAKALVSSGASNGSIINLSSIVGKTGNIGQANYAASKAGVLGLTMTTAKELARHGIRCNAVLPGFIATSMTSKMPPKVVDKIISMIPMGRMGYPEEVAGVCAFLASDDSKYITGASIEVTGKVQEHRVHLN</sequence>
<evidence type="ECO:0000313" key="30">
    <source>
        <dbReference type="Proteomes" id="UP000694388"/>
    </source>
</evidence>
<evidence type="ECO:0000256" key="27">
    <source>
        <dbReference type="ARBA" id="ARBA00083258"/>
    </source>
</evidence>
<evidence type="ECO:0000256" key="8">
    <source>
        <dbReference type="ARBA" id="ARBA00022832"/>
    </source>
</evidence>
<keyword evidence="13" id="KW-0275">Fatty acid biosynthesis</keyword>
<comment type="catalytic activity">
    <reaction evidence="16">
        <text>17beta-estradiol + NAD(+) = estrone + NADH + H(+)</text>
        <dbReference type="Rhea" id="RHEA:24612"/>
        <dbReference type="ChEBI" id="CHEBI:15378"/>
        <dbReference type="ChEBI" id="CHEBI:16469"/>
        <dbReference type="ChEBI" id="CHEBI:17263"/>
        <dbReference type="ChEBI" id="CHEBI:57540"/>
        <dbReference type="ChEBI" id="CHEBI:57945"/>
        <dbReference type="EC" id="1.1.1.62"/>
    </reaction>
    <physiologicalReaction direction="left-to-right" evidence="16">
        <dbReference type="Rhea" id="RHEA:24613"/>
    </physiologicalReaction>
    <physiologicalReaction direction="right-to-left" evidence="16">
        <dbReference type="Rhea" id="RHEA:24614"/>
    </physiologicalReaction>
</comment>
<dbReference type="GO" id="GO:0004303">
    <property type="term" value="F:estradiol 17-beta-dehydrogenase [NAD(P)+] activity"/>
    <property type="evidence" value="ECO:0007669"/>
    <property type="project" value="UniProtKB-EC"/>
</dbReference>
<comment type="pathway">
    <text evidence="2">Lipid metabolism; fatty acid biosynthesis.</text>
</comment>
<protein>
    <recommendedName>
        <fullName evidence="22">(3R)-3-hydroxyacyl-CoA dehydrogenase</fullName>
        <ecNumber evidence="21">1.1.1.239</ecNumber>
        <ecNumber evidence="14">1.1.1.62</ecNumber>
        <ecNumber evidence="5">1.1.1.n12</ecNumber>
    </recommendedName>
    <alternativeName>
        <fullName evidence="24">17-beta-hydroxysteroid dehydrogenase 8</fullName>
    </alternativeName>
    <alternativeName>
        <fullName evidence="23">3-ketoacyl-[acyl-carrier-protein] reductase alpha subunit</fullName>
    </alternativeName>
    <alternativeName>
        <fullName evidence="26">3-oxoacyl-[acyl-carrier-protein] reductase</fullName>
    </alternativeName>
    <alternativeName>
        <fullName evidence="27">Estradiol 17-beta-dehydrogenase 8</fullName>
    </alternativeName>
    <alternativeName>
        <fullName evidence="25">Testosterone 17-beta-dehydrogenase 8</fullName>
    </alternativeName>
</protein>
<dbReference type="GO" id="GO:0005759">
    <property type="term" value="C:mitochondrial matrix"/>
    <property type="evidence" value="ECO:0007669"/>
    <property type="project" value="UniProtKB-SubCell"/>
</dbReference>
<comment type="pathway">
    <text evidence="15">Steroid biosynthesis; estrogen biosynthesis.</text>
</comment>
<evidence type="ECO:0000256" key="11">
    <source>
        <dbReference type="ARBA" id="ARBA00023098"/>
    </source>
</evidence>
<dbReference type="EC" id="1.1.1.239" evidence="21"/>
<dbReference type="InterPro" id="IPR020904">
    <property type="entry name" value="Sc_DH/Rdtase_CS"/>
</dbReference>
<comment type="catalytic activity">
    <reaction evidence="18">
        <text>17beta-hydroxy-5alpha-androstan-3-one + NAD(+) = 5alpha-androstan-3,17-dione + NADH + H(+)</text>
        <dbReference type="Rhea" id="RHEA:41992"/>
        <dbReference type="ChEBI" id="CHEBI:15378"/>
        <dbReference type="ChEBI" id="CHEBI:15994"/>
        <dbReference type="ChEBI" id="CHEBI:16330"/>
        <dbReference type="ChEBI" id="CHEBI:57540"/>
        <dbReference type="ChEBI" id="CHEBI:57945"/>
    </reaction>
    <physiologicalReaction direction="left-to-right" evidence="18">
        <dbReference type="Rhea" id="RHEA:41993"/>
    </physiologicalReaction>
</comment>
<comment type="catalytic activity">
    <reaction evidence="17">
        <text>testosterone + NAD(+) = androst-4-ene-3,17-dione + NADH + H(+)</text>
        <dbReference type="Rhea" id="RHEA:14929"/>
        <dbReference type="ChEBI" id="CHEBI:15378"/>
        <dbReference type="ChEBI" id="CHEBI:16422"/>
        <dbReference type="ChEBI" id="CHEBI:17347"/>
        <dbReference type="ChEBI" id="CHEBI:57540"/>
        <dbReference type="ChEBI" id="CHEBI:57945"/>
        <dbReference type="EC" id="1.1.1.239"/>
    </reaction>
    <physiologicalReaction direction="left-to-right" evidence="17">
        <dbReference type="Rhea" id="RHEA:14930"/>
    </physiologicalReaction>
</comment>
<dbReference type="Gene3D" id="3.40.50.720">
    <property type="entry name" value="NAD(P)-binding Rossmann-like Domain"/>
    <property type="match status" value="1"/>
</dbReference>
<evidence type="ECO:0000256" key="19">
    <source>
        <dbReference type="ARBA" id="ARBA00052680"/>
    </source>
</evidence>
<reference evidence="29" key="2">
    <citation type="submission" date="2025-09" db="UniProtKB">
        <authorList>
            <consortium name="Ensembl"/>
        </authorList>
    </citation>
    <scope>IDENTIFICATION</scope>
</reference>
<proteinExistence type="inferred from homology"/>
<dbReference type="GeneTree" id="ENSGT00940000160668"/>
<dbReference type="Proteomes" id="UP000694388">
    <property type="component" value="Unplaced"/>
</dbReference>
<dbReference type="SUPFAM" id="SSF51735">
    <property type="entry name" value="NAD(P)-binding Rossmann-fold domains"/>
    <property type="match status" value="1"/>
</dbReference>
<evidence type="ECO:0000256" key="12">
    <source>
        <dbReference type="ARBA" id="ARBA00023128"/>
    </source>
</evidence>
<evidence type="ECO:0000256" key="22">
    <source>
        <dbReference type="ARBA" id="ARBA00070911"/>
    </source>
</evidence>
<evidence type="ECO:0000256" key="14">
    <source>
        <dbReference type="ARBA" id="ARBA00024072"/>
    </source>
</evidence>
<dbReference type="PRINTS" id="PR00080">
    <property type="entry name" value="SDRFAMILY"/>
</dbReference>
<evidence type="ECO:0000256" key="1">
    <source>
        <dbReference type="ARBA" id="ARBA00004305"/>
    </source>
</evidence>
<evidence type="ECO:0000256" key="25">
    <source>
        <dbReference type="ARBA" id="ARBA00081936"/>
    </source>
</evidence>
<evidence type="ECO:0000256" key="2">
    <source>
        <dbReference type="ARBA" id="ARBA00005194"/>
    </source>
</evidence>
<evidence type="ECO:0000256" key="21">
    <source>
        <dbReference type="ARBA" id="ARBA00066822"/>
    </source>
</evidence>
<dbReference type="Ensembl" id="ENSEBUT00000028204.1">
    <property type="protein sequence ID" value="ENSEBUP00000027628.1"/>
    <property type="gene ID" value="ENSEBUG00000016915.1"/>
</dbReference>
<dbReference type="EC" id="1.1.1.62" evidence="14"/>
<evidence type="ECO:0000256" key="20">
    <source>
        <dbReference type="ARBA" id="ARBA00065174"/>
    </source>
</evidence>
<comment type="catalytic activity">
    <reaction evidence="19">
        <text>a (3R)-3-hydroxyacyl-CoA + NAD(+) = a 3-oxoacyl-CoA + NADH + H(+)</text>
        <dbReference type="Rhea" id="RHEA:32711"/>
        <dbReference type="ChEBI" id="CHEBI:15378"/>
        <dbReference type="ChEBI" id="CHEBI:57319"/>
        <dbReference type="ChEBI" id="CHEBI:57540"/>
        <dbReference type="ChEBI" id="CHEBI:57945"/>
        <dbReference type="ChEBI" id="CHEBI:90726"/>
        <dbReference type="EC" id="1.1.1.n12"/>
    </reaction>
    <physiologicalReaction direction="left-to-right" evidence="19">
        <dbReference type="Rhea" id="RHEA:32712"/>
    </physiologicalReaction>
</comment>
<evidence type="ECO:0000256" key="26">
    <source>
        <dbReference type="ARBA" id="ARBA00083097"/>
    </source>
</evidence>
<comment type="subunit">
    <text evidence="20">Heterotetramer with CBR4; contains two molecules of HSD17B8 and CBR4.</text>
</comment>
<dbReference type="GO" id="GO:0008210">
    <property type="term" value="P:estrogen metabolic process"/>
    <property type="evidence" value="ECO:0007669"/>
    <property type="project" value="UniProtKB-ARBA"/>
</dbReference>
<dbReference type="InterPro" id="IPR036291">
    <property type="entry name" value="NAD(P)-bd_dom_sf"/>
</dbReference>
<comment type="subcellular location">
    <subcellularLocation>
        <location evidence="1">Mitochondrion matrix</location>
    </subcellularLocation>
</comment>
<comment type="pathway">
    <text evidence="3">Lipid metabolism; mitochondrial fatty acid beta-oxidation.</text>
</comment>
<evidence type="ECO:0000256" key="4">
    <source>
        <dbReference type="ARBA" id="ARBA00006484"/>
    </source>
</evidence>
<dbReference type="GO" id="GO:0048038">
    <property type="term" value="F:quinone binding"/>
    <property type="evidence" value="ECO:0007669"/>
    <property type="project" value="TreeGrafter"/>
</dbReference>
<evidence type="ECO:0000256" key="6">
    <source>
        <dbReference type="ARBA" id="ARBA00022516"/>
    </source>
</evidence>
<evidence type="ECO:0000256" key="3">
    <source>
        <dbReference type="ARBA" id="ARBA00005198"/>
    </source>
</evidence>
<dbReference type="SMART" id="SM00822">
    <property type="entry name" value="PKS_KR"/>
    <property type="match status" value="1"/>
</dbReference>
<evidence type="ECO:0000256" key="17">
    <source>
        <dbReference type="ARBA" id="ARBA00050232"/>
    </source>
</evidence>
<evidence type="ECO:0000313" key="29">
    <source>
        <dbReference type="Ensembl" id="ENSEBUP00000027628.1"/>
    </source>
</evidence>
<dbReference type="OMA" id="LFGVQCD"/>
<dbReference type="InterPro" id="IPR002347">
    <property type="entry name" value="SDR_fam"/>
</dbReference>
<evidence type="ECO:0000259" key="28">
    <source>
        <dbReference type="SMART" id="SM00822"/>
    </source>
</evidence>
<dbReference type="AlphaFoldDB" id="A0A8C4RAT9"/>
<dbReference type="EC" id="1.1.1.n12" evidence="5"/>
<reference evidence="29" key="1">
    <citation type="submission" date="2025-08" db="UniProtKB">
        <authorList>
            <consortium name="Ensembl"/>
        </authorList>
    </citation>
    <scope>IDENTIFICATION</scope>
</reference>
<evidence type="ECO:0000256" key="18">
    <source>
        <dbReference type="ARBA" id="ARBA00050435"/>
    </source>
</evidence>
<dbReference type="FunFam" id="3.40.50.720:FF:000231">
    <property type="entry name" value="Estradiol 17-beta-dehydrogenase 8"/>
    <property type="match status" value="1"/>
</dbReference>
<accession>A0A8C4RAT9</accession>
<feature type="domain" description="Ketoreductase" evidence="28">
    <location>
        <begin position="16"/>
        <end position="192"/>
    </location>
</feature>
<dbReference type="GO" id="GO:0006633">
    <property type="term" value="P:fatty acid biosynthetic process"/>
    <property type="evidence" value="ECO:0007669"/>
    <property type="project" value="UniProtKB-KW"/>
</dbReference>
<evidence type="ECO:0000256" key="24">
    <source>
        <dbReference type="ARBA" id="ARBA00081419"/>
    </source>
</evidence>
<dbReference type="PROSITE" id="PS00061">
    <property type="entry name" value="ADH_SHORT"/>
    <property type="match status" value="1"/>
</dbReference>
<keyword evidence="8" id="KW-0276">Fatty acid metabolism</keyword>
<organism evidence="29 30">
    <name type="scientific">Eptatretus burgeri</name>
    <name type="common">Inshore hagfish</name>
    <dbReference type="NCBI Taxonomy" id="7764"/>
    <lineage>
        <taxon>Eukaryota</taxon>
        <taxon>Metazoa</taxon>
        <taxon>Chordata</taxon>
        <taxon>Craniata</taxon>
        <taxon>Vertebrata</taxon>
        <taxon>Cyclostomata</taxon>
        <taxon>Myxini</taxon>
        <taxon>Myxiniformes</taxon>
        <taxon>Myxinidae</taxon>
        <taxon>Eptatretinae</taxon>
        <taxon>Eptatretus</taxon>
    </lineage>
</organism>
<name>A0A8C4RAT9_EPTBU</name>
<evidence type="ECO:0000256" key="16">
    <source>
        <dbReference type="ARBA" id="ARBA00049069"/>
    </source>
</evidence>
<dbReference type="GO" id="GO:0047035">
    <property type="term" value="F:testosterone dehydrogenase (NAD+) activity"/>
    <property type="evidence" value="ECO:0007669"/>
    <property type="project" value="UniProtKB-EC"/>
</dbReference>
<comment type="similarity">
    <text evidence="4">Belongs to the short-chain dehydrogenases/reductases (SDR) family.</text>
</comment>
<keyword evidence="6" id="KW-0444">Lipid biosynthesis</keyword>
<keyword evidence="30" id="KW-1185">Reference proteome</keyword>
<evidence type="ECO:0000256" key="7">
    <source>
        <dbReference type="ARBA" id="ARBA00022553"/>
    </source>
</evidence>
<evidence type="ECO:0000256" key="5">
    <source>
        <dbReference type="ARBA" id="ARBA00012456"/>
    </source>
</evidence>
<evidence type="ECO:0000256" key="15">
    <source>
        <dbReference type="ARBA" id="ARBA00037929"/>
    </source>
</evidence>
<evidence type="ECO:0000256" key="13">
    <source>
        <dbReference type="ARBA" id="ARBA00023160"/>
    </source>
</evidence>
<dbReference type="InterPro" id="IPR057326">
    <property type="entry name" value="KR_dom"/>
</dbReference>
<keyword evidence="12" id="KW-0496">Mitochondrion</keyword>